<dbReference type="PANTHER" id="PTHR37422">
    <property type="entry name" value="TEICHURONIC ACID BIOSYNTHESIS PROTEIN TUAE"/>
    <property type="match status" value="1"/>
</dbReference>
<name>A0A553WBH0_9SPHN</name>
<accession>A0A553WBH0</accession>
<evidence type="ECO:0000256" key="4">
    <source>
        <dbReference type="ARBA" id="ARBA00023136"/>
    </source>
</evidence>
<reference evidence="7 8" key="1">
    <citation type="submission" date="2019-07" db="EMBL/GenBank/DDBJ databases">
        <authorList>
            <person name="Park M."/>
        </authorList>
    </citation>
    <scope>NUCLEOTIDE SEQUENCE [LARGE SCALE GENOMIC DNA]</scope>
    <source>
        <strain evidence="7 8">KCTC32445</strain>
    </source>
</reference>
<feature type="domain" description="O-antigen ligase-related" evidence="6">
    <location>
        <begin position="214"/>
        <end position="364"/>
    </location>
</feature>
<comment type="subcellular location">
    <subcellularLocation>
        <location evidence="1">Membrane</location>
        <topology evidence="1">Multi-pass membrane protein</topology>
    </subcellularLocation>
</comment>
<keyword evidence="3 5" id="KW-1133">Transmembrane helix</keyword>
<evidence type="ECO:0000259" key="6">
    <source>
        <dbReference type="Pfam" id="PF04932"/>
    </source>
</evidence>
<evidence type="ECO:0000313" key="8">
    <source>
        <dbReference type="Proteomes" id="UP000320160"/>
    </source>
</evidence>
<feature type="transmembrane region" description="Helical" evidence="5">
    <location>
        <begin position="132"/>
        <end position="157"/>
    </location>
</feature>
<evidence type="ECO:0000256" key="1">
    <source>
        <dbReference type="ARBA" id="ARBA00004141"/>
    </source>
</evidence>
<feature type="transmembrane region" description="Helical" evidence="5">
    <location>
        <begin position="410"/>
        <end position="429"/>
    </location>
</feature>
<evidence type="ECO:0000256" key="2">
    <source>
        <dbReference type="ARBA" id="ARBA00022692"/>
    </source>
</evidence>
<feature type="transmembrane region" description="Helical" evidence="5">
    <location>
        <begin position="230"/>
        <end position="249"/>
    </location>
</feature>
<dbReference type="InterPro" id="IPR051533">
    <property type="entry name" value="WaaL-like"/>
</dbReference>
<dbReference type="GO" id="GO:0016020">
    <property type="term" value="C:membrane"/>
    <property type="evidence" value="ECO:0007669"/>
    <property type="project" value="UniProtKB-SubCell"/>
</dbReference>
<dbReference type="Proteomes" id="UP000320160">
    <property type="component" value="Unassembled WGS sequence"/>
</dbReference>
<dbReference type="Pfam" id="PF04932">
    <property type="entry name" value="Wzy_C"/>
    <property type="match status" value="1"/>
</dbReference>
<sequence length="446" mass="48691">MMILALTGGSSRSDVQSLAFLLPCSIVVCAIGLSTLEFGQLRDHRYALVGYAAVLLLAFMHLIPLPPEIWRAQPGRALILEIGDISGLPDEWRPLSVSPMESWVSVSFVVPALAVFILGVQLRTPDLDRFITLIVGLGALSGLLGLMQIVGGGGSTYHLYNITNNNSAVGLFANRNHAALFLACLLPLLAVFYIQRASKGRGTKTTAVITMCIAIVIIPLVLVTGSRSGVMTTVMGLIGAAAIYLSHINSMPNRSKKAARYVFPLVMAFLIISLTLTALVLSRAEAIERLIFQDSADDERGQFWVASIRHLFDYWPWGSGASSFATVYEQHEPRLLLDTTYLNSAHNEYLEIPLSFGIGGTILLAIGIVALVWRSFDIWFRKDGQSISVSMARMGGYLIFMIAAASALDYPLRTPFFMSVFALILLWFSRNSSQPLRAKSVSNLKS</sequence>
<feature type="transmembrane region" description="Helical" evidence="5">
    <location>
        <begin position="352"/>
        <end position="373"/>
    </location>
</feature>
<dbReference type="GO" id="GO:0016874">
    <property type="term" value="F:ligase activity"/>
    <property type="evidence" value="ECO:0007669"/>
    <property type="project" value="UniProtKB-KW"/>
</dbReference>
<dbReference type="EMBL" id="VKKU01000002">
    <property type="protein sequence ID" value="TSB02034.1"/>
    <property type="molecule type" value="Genomic_DNA"/>
</dbReference>
<feature type="transmembrane region" description="Helical" evidence="5">
    <location>
        <begin position="46"/>
        <end position="63"/>
    </location>
</feature>
<keyword evidence="8" id="KW-1185">Reference proteome</keyword>
<dbReference type="RefSeq" id="WP_143777254.1">
    <property type="nucleotide sequence ID" value="NZ_VKKU01000002.1"/>
</dbReference>
<organism evidence="7 8">
    <name type="scientific">Sphingorhabdus contaminans</name>
    <dbReference type="NCBI Taxonomy" id="1343899"/>
    <lineage>
        <taxon>Bacteria</taxon>
        <taxon>Pseudomonadati</taxon>
        <taxon>Pseudomonadota</taxon>
        <taxon>Alphaproteobacteria</taxon>
        <taxon>Sphingomonadales</taxon>
        <taxon>Sphingomonadaceae</taxon>
        <taxon>Sphingorhabdus</taxon>
    </lineage>
</organism>
<evidence type="ECO:0000313" key="7">
    <source>
        <dbReference type="EMBL" id="TSB02034.1"/>
    </source>
</evidence>
<feature type="transmembrane region" description="Helical" evidence="5">
    <location>
        <begin position="177"/>
        <end position="194"/>
    </location>
</feature>
<feature type="transmembrane region" description="Helical" evidence="5">
    <location>
        <begin position="102"/>
        <end position="120"/>
    </location>
</feature>
<evidence type="ECO:0000256" key="5">
    <source>
        <dbReference type="SAM" id="Phobius"/>
    </source>
</evidence>
<feature type="transmembrane region" description="Helical" evidence="5">
    <location>
        <begin position="385"/>
        <end position="404"/>
    </location>
</feature>
<dbReference type="InterPro" id="IPR007016">
    <property type="entry name" value="O-antigen_ligase-rel_domated"/>
</dbReference>
<feature type="transmembrane region" description="Helical" evidence="5">
    <location>
        <begin position="206"/>
        <end position="224"/>
    </location>
</feature>
<comment type="caution">
    <text evidence="7">The sequence shown here is derived from an EMBL/GenBank/DDBJ whole genome shotgun (WGS) entry which is preliminary data.</text>
</comment>
<keyword evidence="7" id="KW-0436">Ligase</keyword>
<gene>
    <name evidence="7" type="ORF">FOM92_12915</name>
</gene>
<feature type="transmembrane region" description="Helical" evidence="5">
    <location>
        <begin position="20"/>
        <end position="39"/>
    </location>
</feature>
<keyword evidence="2 5" id="KW-0812">Transmembrane</keyword>
<keyword evidence="4 5" id="KW-0472">Membrane</keyword>
<feature type="transmembrane region" description="Helical" evidence="5">
    <location>
        <begin position="261"/>
        <end position="281"/>
    </location>
</feature>
<dbReference type="PANTHER" id="PTHR37422:SF13">
    <property type="entry name" value="LIPOPOLYSACCHARIDE BIOSYNTHESIS PROTEIN PA4999-RELATED"/>
    <property type="match status" value="1"/>
</dbReference>
<protein>
    <submittedName>
        <fullName evidence="7">O-antigen ligase family protein</fullName>
    </submittedName>
</protein>
<proteinExistence type="predicted"/>
<dbReference type="AlphaFoldDB" id="A0A553WBH0"/>
<dbReference type="OrthoDB" id="7628239at2"/>
<evidence type="ECO:0000256" key="3">
    <source>
        <dbReference type="ARBA" id="ARBA00022989"/>
    </source>
</evidence>